<feature type="non-terminal residue" evidence="1">
    <location>
        <position position="1"/>
    </location>
</feature>
<evidence type="ECO:0000313" key="2">
    <source>
        <dbReference type="EMBL" id="CAL4793863.1"/>
    </source>
</evidence>
<sequence>MHTLSFQKHRILISVEAESDTDDLEAHSSDEAAQIWALVCIKAIRVYHSMLQVPAGIKRQLKFWQQITGKSLHGEAFIFDIEHVIPLACPVDVQQFGASRFRSLVAPLEPEQGPRLLGNLESEGLRQDWVGESPPSRVLRAPRPFIQKVLNGTFSAILLPHLPNKKRSGSSGLTMNWQLCGFTSEDVPVLPGHASTFPDADSNLVLDTNVLDEAIDFLQAYAATILTDVEDADFENVEYLALQRCVGVFQRLLQGMDPSAFVRSAREMTGKGNAFWYSSRRPYQVAFLVKAVTMANLLRTAGSMQEVLQSAAGILLPEVLQAPFKHMLETCRHCTPHESTISRWKLLLDGAFMLFQRRTNTEIPRGSGSGAIRYLMADASTQHGRDFEHIMVASVKASDVCLLFRTACSLLDTWHAVEDDDAPALQIEEELMVKVECQDAPELDADHLQDDGFDVVVDEAPLERFWSLQAFNHGSGQKPAQQQASEESGPRLEYINETIESPEFWAQLLALDKLFTVVRDLFDWVESCPCHYKRQAPTDNPAIKRRWQACPLRGRRLPEISCGRFFDILNRLCLANAARLFLELPDSLAEDCRAACLLDFEHGRGHLTFQLTLKMACFLEPPLLLFGLAHHDPEMPDLQKDVLQRCMSSQCQHPLVQKLKEQKLHEEAELFIEGEDLKLLENLEFFTASFRFAWGTERKVEGGHAQVNMYASGRRNRTEATDSLALRLSEIKRILSSSDVTAFLECVQVARSPQKLVSQLGLARHPSCRLAKNGWDPIYRKTVYHADPLSLYNRDPP</sequence>
<name>A0A9P1GA35_9DINO</name>
<organism evidence="1">
    <name type="scientific">Cladocopium goreaui</name>
    <dbReference type="NCBI Taxonomy" id="2562237"/>
    <lineage>
        <taxon>Eukaryota</taxon>
        <taxon>Sar</taxon>
        <taxon>Alveolata</taxon>
        <taxon>Dinophyceae</taxon>
        <taxon>Suessiales</taxon>
        <taxon>Symbiodiniaceae</taxon>
        <taxon>Cladocopium</taxon>
    </lineage>
</organism>
<comment type="caution">
    <text evidence="1">The sequence shown here is derived from an EMBL/GenBank/DDBJ whole genome shotgun (WGS) entry which is preliminary data.</text>
</comment>
<dbReference type="EMBL" id="CAMXCT010003851">
    <property type="protein sequence ID" value="CAI4006551.1"/>
    <property type="molecule type" value="Genomic_DNA"/>
</dbReference>
<dbReference type="OrthoDB" id="438744at2759"/>
<dbReference type="EMBL" id="CAMXCT030003851">
    <property type="protein sequence ID" value="CAL4793863.1"/>
    <property type="molecule type" value="Genomic_DNA"/>
</dbReference>
<accession>A0A9P1GA35</accession>
<dbReference type="Proteomes" id="UP001152797">
    <property type="component" value="Unassembled WGS sequence"/>
</dbReference>
<dbReference type="AlphaFoldDB" id="A0A9P1GA35"/>
<dbReference type="EMBL" id="CAMXCT020003851">
    <property type="protein sequence ID" value="CAL1159926.1"/>
    <property type="molecule type" value="Genomic_DNA"/>
</dbReference>
<proteinExistence type="predicted"/>
<keyword evidence="3" id="KW-1185">Reference proteome</keyword>
<protein>
    <submittedName>
        <fullName evidence="1">Uncharacterized protein</fullName>
    </submittedName>
</protein>
<reference evidence="2 3" key="2">
    <citation type="submission" date="2024-05" db="EMBL/GenBank/DDBJ databases">
        <authorList>
            <person name="Chen Y."/>
            <person name="Shah S."/>
            <person name="Dougan E. K."/>
            <person name="Thang M."/>
            <person name="Chan C."/>
        </authorList>
    </citation>
    <scope>NUCLEOTIDE SEQUENCE [LARGE SCALE GENOMIC DNA]</scope>
</reference>
<evidence type="ECO:0000313" key="3">
    <source>
        <dbReference type="Proteomes" id="UP001152797"/>
    </source>
</evidence>
<evidence type="ECO:0000313" key="1">
    <source>
        <dbReference type="EMBL" id="CAI4006551.1"/>
    </source>
</evidence>
<gene>
    <name evidence="1" type="ORF">C1SCF055_LOCUS32183</name>
</gene>
<reference evidence="1" key="1">
    <citation type="submission" date="2022-10" db="EMBL/GenBank/DDBJ databases">
        <authorList>
            <person name="Chen Y."/>
            <person name="Dougan E. K."/>
            <person name="Chan C."/>
            <person name="Rhodes N."/>
            <person name="Thang M."/>
        </authorList>
    </citation>
    <scope>NUCLEOTIDE SEQUENCE</scope>
</reference>